<sequence>MNAILAEYQRRTSRSATLMERSFDVVAGGVSRNFGYHIPYPVMNQRGAGAFLYDIDGNDYIDFAYNGMSLIHGHAYPPVTEEIARVTQQGWAWPGSSLAQIEFAEMLRRRIPGVDQVRFTNSGSEANMLAVKIARRHRGRDLILKAGSAYHGTYPDLEAGLHGQGEIRGKVLIREFGDTEGFLDAMRRHRDMLAAVIIEPTLITGAVVPPPQGFLQAVCDFARDSGIVSIVDDCLMFRLAPAGSSEFFAIKPDLVALGKFIGGGIPTGAVCGPREIMRVFGPGNTEPLYHGGSFNGNVLSSRAGMVTLEHLTRDAILQMNHQATTIRAHLDAAIARRGLPAETTGIGSVVGISFTAEGLQKRDYYADYTIDLDFHLACLICGLQPGAGGYFSLATVFDDATIVETCRRLDCALDLLDTARPRH</sequence>
<accession>A0AA41YRQ2</accession>
<organism evidence="4 5">
    <name type="scientific">Limobrevibacterium gyesilva</name>
    <dbReference type="NCBI Taxonomy" id="2991712"/>
    <lineage>
        <taxon>Bacteria</taxon>
        <taxon>Pseudomonadati</taxon>
        <taxon>Pseudomonadota</taxon>
        <taxon>Alphaproteobacteria</taxon>
        <taxon>Acetobacterales</taxon>
        <taxon>Acetobacteraceae</taxon>
        <taxon>Limobrevibacterium</taxon>
    </lineage>
</organism>
<comment type="caution">
    <text evidence="4">The sequence shown here is derived from an EMBL/GenBank/DDBJ whole genome shotgun (WGS) entry which is preliminary data.</text>
</comment>
<dbReference type="PANTHER" id="PTHR43713">
    <property type="entry name" value="GLUTAMATE-1-SEMIALDEHYDE 2,1-AMINOMUTASE"/>
    <property type="match status" value="1"/>
</dbReference>
<dbReference type="SUPFAM" id="SSF53383">
    <property type="entry name" value="PLP-dependent transferases"/>
    <property type="match status" value="1"/>
</dbReference>
<dbReference type="Proteomes" id="UP001165679">
    <property type="component" value="Unassembled WGS sequence"/>
</dbReference>
<keyword evidence="4" id="KW-0808">Transferase</keyword>
<keyword evidence="4" id="KW-0032">Aminotransferase</keyword>
<name>A0AA41YRQ2_9PROT</name>
<dbReference type="Gene3D" id="3.90.1150.10">
    <property type="entry name" value="Aspartate Aminotransferase, domain 1"/>
    <property type="match status" value="1"/>
</dbReference>
<dbReference type="InterPro" id="IPR015424">
    <property type="entry name" value="PyrdxlP-dep_Trfase"/>
</dbReference>
<evidence type="ECO:0000256" key="1">
    <source>
        <dbReference type="ARBA" id="ARBA00001933"/>
    </source>
</evidence>
<dbReference type="InterPro" id="IPR015422">
    <property type="entry name" value="PyrdxlP-dep_Trfase_small"/>
</dbReference>
<dbReference type="RefSeq" id="WP_264716023.1">
    <property type="nucleotide sequence ID" value="NZ_JAPDNT010000029.1"/>
</dbReference>
<evidence type="ECO:0000256" key="2">
    <source>
        <dbReference type="ARBA" id="ARBA00022898"/>
    </source>
</evidence>
<dbReference type="AlphaFoldDB" id="A0AA41YRQ2"/>
<dbReference type="Gene3D" id="3.40.640.10">
    <property type="entry name" value="Type I PLP-dependent aspartate aminotransferase-like (Major domain)"/>
    <property type="match status" value="1"/>
</dbReference>
<comment type="cofactor">
    <cofactor evidence="1">
        <name>pyridoxal 5'-phosphate</name>
        <dbReference type="ChEBI" id="CHEBI:597326"/>
    </cofactor>
</comment>
<dbReference type="InterPro" id="IPR005814">
    <property type="entry name" value="Aminotrans_3"/>
</dbReference>
<dbReference type="InterPro" id="IPR015421">
    <property type="entry name" value="PyrdxlP-dep_Trfase_major"/>
</dbReference>
<dbReference type="PANTHER" id="PTHR43713:SF3">
    <property type="entry name" value="GLUTAMATE-1-SEMIALDEHYDE 2,1-AMINOMUTASE 1, CHLOROPLASTIC-RELATED"/>
    <property type="match status" value="1"/>
</dbReference>
<evidence type="ECO:0000256" key="3">
    <source>
        <dbReference type="RuleBase" id="RU003560"/>
    </source>
</evidence>
<dbReference type="Pfam" id="PF00202">
    <property type="entry name" value="Aminotran_3"/>
    <property type="match status" value="2"/>
</dbReference>
<dbReference type="GO" id="GO:0008483">
    <property type="term" value="F:transaminase activity"/>
    <property type="evidence" value="ECO:0007669"/>
    <property type="project" value="UniProtKB-KW"/>
</dbReference>
<comment type="similarity">
    <text evidence="3">Belongs to the class-III pyridoxal-phosphate-dependent aminotransferase family.</text>
</comment>
<proteinExistence type="inferred from homology"/>
<keyword evidence="5" id="KW-1185">Reference proteome</keyword>
<dbReference type="EMBL" id="JAPDNT010000029">
    <property type="protein sequence ID" value="MCW3477103.1"/>
    <property type="molecule type" value="Genomic_DNA"/>
</dbReference>
<reference evidence="4" key="1">
    <citation type="submission" date="2022-09" db="EMBL/GenBank/DDBJ databases">
        <title>Rhodovastum sp. nov. RN2-1 isolated from soil in Seongnam, South Korea.</title>
        <authorList>
            <person name="Le N.T."/>
        </authorList>
    </citation>
    <scope>NUCLEOTIDE SEQUENCE</scope>
    <source>
        <strain evidence="4">RN2-1</strain>
    </source>
</reference>
<reference evidence="4" key="2">
    <citation type="submission" date="2022-10" db="EMBL/GenBank/DDBJ databases">
        <authorList>
            <person name="Trinh H.N."/>
        </authorList>
    </citation>
    <scope>NUCLEOTIDE SEQUENCE</scope>
    <source>
        <strain evidence="4">RN2-1</strain>
    </source>
</reference>
<evidence type="ECO:0000313" key="4">
    <source>
        <dbReference type="EMBL" id="MCW3477103.1"/>
    </source>
</evidence>
<dbReference type="GO" id="GO:0030170">
    <property type="term" value="F:pyridoxal phosphate binding"/>
    <property type="evidence" value="ECO:0007669"/>
    <property type="project" value="InterPro"/>
</dbReference>
<evidence type="ECO:0000313" key="5">
    <source>
        <dbReference type="Proteomes" id="UP001165679"/>
    </source>
</evidence>
<protein>
    <submittedName>
        <fullName evidence="4">Aminotransferase class III-fold pyridoxal phosphate-dependent enzyme</fullName>
    </submittedName>
</protein>
<gene>
    <name evidence="4" type="ORF">OL599_21260</name>
</gene>
<keyword evidence="2 3" id="KW-0663">Pyridoxal phosphate</keyword>